<evidence type="ECO:0000313" key="1">
    <source>
        <dbReference type="EMBL" id="KAH7664056.1"/>
    </source>
</evidence>
<organism evidence="1 2">
    <name type="scientific">Dioscorea alata</name>
    <name type="common">Purple yam</name>
    <dbReference type="NCBI Taxonomy" id="55571"/>
    <lineage>
        <taxon>Eukaryota</taxon>
        <taxon>Viridiplantae</taxon>
        <taxon>Streptophyta</taxon>
        <taxon>Embryophyta</taxon>
        <taxon>Tracheophyta</taxon>
        <taxon>Spermatophyta</taxon>
        <taxon>Magnoliopsida</taxon>
        <taxon>Liliopsida</taxon>
        <taxon>Dioscoreales</taxon>
        <taxon>Dioscoreaceae</taxon>
        <taxon>Dioscorea</taxon>
    </lineage>
</organism>
<name>A0ACB7UTH3_DIOAL</name>
<dbReference type="Proteomes" id="UP000827976">
    <property type="component" value="Chromosome 14"/>
</dbReference>
<sequence>MKSSLRKLRGFALQATGRREFHPPPARNDELARAVQDMQDMRSCYDSLLSAAASTANSAYEFSESLREMGTCLLEKTALNDDEETGRILLLLGKAQFELQKLVDNYRRHIIQTITTPSESLLKELQTVEEMKRLCDDKRDLYKFMLAAQRGKGRSRNLKGENFSTQQLQAAQEAYDEEATLFVFRLKSLKQGQSRSLLTQAARHHAAQLSFFRKGVKSLETVEPHVQVVAEQQHIEIHFSELEDYTDDDDDDEDDDGVYYEDRETFLNYRQNARGQDSSTSRTSMELDQIERTRSPTLPAEASHEYRDRSRADYLSFSQEPSSRTQSAPLFTDQKFEPSNRIKALKPSPTKKFNTYVLPTPIDAKSINLAGSSELVSPSMLDNHDYYPTKLWHSSPLDPNKYVKEFRDEEESSLTRLLEAQSILRETKTNSGPLRVPPPLAEFSPPQIDLRIASDPKKIKRYTDSVPLASKASSKPRFPATSGVSLHGSSAQYYVSQKKSPGASPPIPSPKINELHQLPLPPVSLARGRRPGLIGHSAPLVPGGQDLYAASKMTSQKASPLPKPPGAMARSFSIPSSSQRKPELTVAKLLEEPHNPDMIGDTASPITPRSPTVNKNSKENERDTLRRS</sequence>
<dbReference type="EMBL" id="CM037024">
    <property type="protein sequence ID" value="KAH7664056.1"/>
    <property type="molecule type" value="Genomic_DNA"/>
</dbReference>
<keyword evidence="2" id="KW-1185">Reference proteome</keyword>
<protein>
    <submittedName>
        <fullName evidence="1">BAR/IMD domain-like protein</fullName>
    </submittedName>
</protein>
<accession>A0ACB7UTH3</accession>
<gene>
    <name evidence="1" type="ORF">IHE45_14G095300</name>
</gene>
<proteinExistence type="predicted"/>
<reference evidence="2" key="1">
    <citation type="journal article" date="2022" name="Nat. Commun.">
        <title>Chromosome evolution and the genetic basis of agronomically important traits in greater yam.</title>
        <authorList>
            <person name="Bredeson J.V."/>
            <person name="Lyons J.B."/>
            <person name="Oniyinde I.O."/>
            <person name="Okereke N.R."/>
            <person name="Kolade O."/>
            <person name="Nnabue I."/>
            <person name="Nwadili C.O."/>
            <person name="Hribova E."/>
            <person name="Parker M."/>
            <person name="Nwogha J."/>
            <person name="Shu S."/>
            <person name="Carlson J."/>
            <person name="Kariba R."/>
            <person name="Muthemba S."/>
            <person name="Knop K."/>
            <person name="Barton G.J."/>
            <person name="Sherwood A.V."/>
            <person name="Lopez-Montes A."/>
            <person name="Asiedu R."/>
            <person name="Jamnadass R."/>
            <person name="Muchugi A."/>
            <person name="Goodstein D."/>
            <person name="Egesi C.N."/>
            <person name="Featherston J."/>
            <person name="Asfaw A."/>
            <person name="Simpson G.G."/>
            <person name="Dolezel J."/>
            <person name="Hendre P.S."/>
            <person name="Van Deynze A."/>
            <person name="Kumar P.L."/>
            <person name="Obidiegwu J.E."/>
            <person name="Bhattacharjee R."/>
            <person name="Rokhsar D.S."/>
        </authorList>
    </citation>
    <scope>NUCLEOTIDE SEQUENCE [LARGE SCALE GENOMIC DNA]</scope>
    <source>
        <strain evidence="2">cv. TDa95/00328</strain>
    </source>
</reference>
<evidence type="ECO:0000313" key="2">
    <source>
        <dbReference type="Proteomes" id="UP000827976"/>
    </source>
</evidence>
<comment type="caution">
    <text evidence="1">The sequence shown here is derived from an EMBL/GenBank/DDBJ whole genome shotgun (WGS) entry which is preliminary data.</text>
</comment>